<accession>A0A392R0W0</accession>
<dbReference type="EMBL" id="LXQA010170972">
    <property type="protein sequence ID" value="MCI29195.1"/>
    <property type="molecule type" value="Genomic_DNA"/>
</dbReference>
<feature type="compositionally biased region" description="Polar residues" evidence="1">
    <location>
        <begin position="21"/>
        <end position="31"/>
    </location>
</feature>
<feature type="region of interest" description="Disordered" evidence="1">
    <location>
        <begin position="21"/>
        <end position="58"/>
    </location>
</feature>
<name>A0A392R0W0_9FABA</name>
<organism evidence="2 3">
    <name type="scientific">Trifolium medium</name>
    <dbReference type="NCBI Taxonomy" id="97028"/>
    <lineage>
        <taxon>Eukaryota</taxon>
        <taxon>Viridiplantae</taxon>
        <taxon>Streptophyta</taxon>
        <taxon>Embryophyta</taxon>
        <taxon>Tracheophyta</taxon>
        <taxon>Spermatophyta</taxon>
        <taxon>Magnoliopsida</taxon>
        <taxon>eudicotyledons</taxon>
        <taxon>Gunneridae</taxon>
        <taxon>Pentapetalae</taxon>
        <taxon>rosids</taxon>
        <taxon>fabids</taxon>
        <taxon>Fabales</taxon>
        <taxon>Fabaceae</taxon>
        <taxon>Papilionoideae</taxon>
        <taxon>50 kb inversion clade</taxon>
        <taxon>NPAAA clade</taxon>
        <taxon>Hologalegina</taxon>
        <taxon>IRL clade</taxon>
        <taxon>Trifolieae</taxon>
        <taxon>Trifolium</taxon>
    </lineage>
</organism>
<feature type="non-terminal residue" evidence="2">
    <location>
        <position position="58"/>
    </location>
</feature>
<sequence length="58" mass="6575">MNCLGEREFTYLLPNFGLSWLSSTRNRSTPANGDPHRGEGENSPRLEVLRGRQSYPIP</sequence>
<keyword evidence="3" id="KW-1185">Reference proteome</keyword>
<dbReference type="Proteomes" id="UP000265520">
    <property type="component" value="Unassembled WGS sequence"/>
</dbReference>
<evidence type="ECO:0000313" key="2">
    <source>
        <dbReference type="EMBL" id="MCI29195.1"/>
    </source>
</evidence>
<feature type="compositionally biased region" description="Basic and acidic residues" evidence="1">
    <location>
        <begin position="34"/>
        <end position="50"/>
    </location>
</feature>
<evidence type="ECO:0000256" key="1">
    <source>
        <dbReference type="SAM" id="MobiDB-lite"/>
    </source>
</evidence>
<protein>
    <submittedName>
        <fullName evidence="2">Uncharacterized protein</fullName>
    </submittedName>
</protein>
<proteinExistence type="predicted"/>
<dbReference type="AlphaFoldDB" id="A0A392R0W0"/>
<reference evidence="2 3" key="1">
    <citation type="journal article" date="2018" name="Front. Plant Sci.">
        <title>Red Clover (Trifolium pratense) and Zigzag Clover (T. medium) - A Picture of Genomic Similarities and Differences.</title>
        <authorList>
            <person name="Dluhosova J."/>
            <person name="Istvanek J."/>
            <person name="Nedelnik J."/>
            <person name="Repkova J."/>
        </authorList>
    </citation>
    <scope>NUCLEOTIDE SEQUENCE [LARGE SCALE GENOMIC DNA]</scope>
    <source>
        <strain evidence="3">cv. 10/8</strain>
        <tissue evidence="2">Leaf</tissue>
    </source>
</reference>
<comment type="caution">
    <text evidence="2">The sequence shown here is derived from an EMBL/GenBank/DDBJ whole genome shotgun (WGS) entry which is preliminary data.</text>
</comment>
<evidence type="ECO:0000313" key="3">
    <source>
        <dbReference type="Proteomes" id="UP000265520"/>
    </source>
</evidence>